<feature type="transmembrane region" description="Helical" evidence="1">
    <location>
        <begin position="6"/>
        <end position="24"/>
    </location>
</feature>
<comment type="caution">
    <text evidence="2">The sequence shown here is derived from an EMBL/GenBank/DDBJ whole genome shotgun (WGS) entry which is preliminary data.</text>
</comment>
<dbReference type="EMBL" id="RKLX01000016">
    <property type="protein sequence ID" value="TGD18156.1"/>
    <property type="molecule type" value="Genomic_DNA"/>
</dbReference>
<reference evidence="2 3" key="1">
    <citation type="submission" date="2018-10" db="EMBL/GenBank/DDBJ databases">
        <title>Lactobacillus sp. R7 and Lactobacillus sp. R19 isolated from fermented mustard green product of Taiwan.</title>
        <authorList>
            <person name="Lin S.-T."/>
        </authorList>
    </citation>
    <scope>NUCLEOTIDE SEQUENCE [LARGE SCALE GENOMIC DNA]</scope>
    <source>
        <strain evidence="2 3">BCRC 81129</strain>
    </source>
</reference>
<evidence type="ECO:0000313" key="2">
    <source>
        <dbReference type="EMBL" id="TGD18156.1"/>
    </source>
</evidence>
<dbReference type="RefSeq" id="WP_135368473.1">
    <property type="nucleotide sequence ID" value="NZ_RKLX01000016.1"/>
</dbReference>
<dbReference type="Pfam" id="PF11877">
    <property type="entry name" value="DUF3397"/>
    <property type="match status" value="1"/>
</dbReference>
<protein>
    <submittedName>
        <fullName evidence="2">DUF3397 family protein</fullName>
    </submittedName>
</protein>
<name>A0A4Z0J7H0_9LACO</name>
<keyword evidence="1" id="KW-0472">Membrane</keyword>
<gene>
    <name evidence="2" type="ORF">EGT51_09600</name>
</gene>
<feature type="transmembrane region" description="Helical" evidence="1">
    <location>
        <begin position="61"/>
        <end position="83"/>
    </location>
</feature>
<dbReference type="Proteomes" id="UP000297348">
    <property type="component" value="Unassembled WGS sequence"/>
</dbReference>
<organism evidence="2 3">
    <name type="scientific">Levilactobacillus suantsaiihabitans</name>
    <dbReference type="NCBI Taxonomy" id="2487722"/>
    <lineage>
        <taxon>Bacteria</taxon>
        <taxon>Bacillati</taxon>
        <taxon>Bacillota</taxon>
        <taxon>Bacilli</taxon>
        <taxon>Lactobacillales</taxon>
        <taxon>Lactobacillaceae</taxon>
        <taxon>Levilactobacillus</taxon>
    </lineage>
</organism>
<feature type="transmembrane region" description="Helical" evidence="1">
    <location>
        <begin position="95"/>
        <end position="116"/>
    </location>
</feature>
<keyword evidence="3" id="KW-1185">Reference proteome</keyword>
<accession>A0A4Z0J7H0</accession>
<keyword evidence="1" id="KW-1133">Transmembrane helix</keyword>
<evidence type="ECO:0000313" key="3">
    <source>
        <dbReference type="Proteomes" id="UP000297348"/>
    </source>
</evidence>
<feature type="transmembrane region" description="Helical" evidence="1">
    <location>
        <begin position="36"/>
        <end position="55"/>
    </location>
</feature>
<dbReference type="OrthoDB" id="2299708at2"/>
<evidence type="ECO:0000256" key="1">
    <source>
        <dbReference type="SAM" id="Phobius"/>
    </source>
</evidence>
<dbReference type="AlphaFoldDB" id="A0A4Z0J7H0"/>
<proteinExistence type="predicted"/>
<sequence length="117" mass="13348">MAFWVSPAGTLAILAIGWVVIRGIKWLFRRHWPAQINTWDVMAPLFLIAAMILIPAGAGQIFPWLVIGWMLIGIGVTLLQAIHNKELLYTTFFRTFWRLTDLYWVAGFAVCFLLVIS</sequence>
<dbReference type="InterPro" id="IPR024515">
    <property type="entry name" value="DUF3397"/>
</dbReference>
<keyword evidence="1" id="KW-0812">Transmembrane</keyword>